<dbReference type="InterPro" id="IPR013187">
    <property type="entry name" value="F-box-assoc_dom_typ3"/>
</dbReference>
<organism evidence="2 3">
    <name type="scientific">Hevea brasiliensis</name>
    <name type="common">Para rubber tree</name>
    <name type="synonym">Siphonia brasiliensis</name>
    <dbReference type="NCBI Taxonomy" id="3981"/>
    <lineage>
        <taxon>Eukaryota</taxon>
        <taxon>Viridiplantae</taxon>
        <taxon>Streptophyta</taxon>
        <taxon>Embryophyta</taxon>
        <taxon>Tracheophyta</taxon>
        <taxon>Spermatophyta</taxon>
        <taxon>Magnoliopsida</taxon>
        <taxon>eudicotyledons</taxon>
        <taxon>Gunneridae</taxon>
        <taxon>Pentapetalae</taxon>
        <taxon>rosids</taxon>
        <taxon>fabids</taxon>
        <taxon>Malpighiales</taxon>
        <taxon>Euphorbiaceae</taxon>
        <taxon>Crotonoideae</taxon>
        <taxon>Micrandreae</taxon>
        <taxon>Hevea</taxon>
    </lineage>
</organism>
<dbReference type="Pfam" id="PF08268">
    <property type="entry name" value="FBA_3"/>
    <property type="match status" value="1"/>
</dbReference>
<dbReference type="InterPro" id="IPR050796">
    <property type="entry name" value="SCF_F-box_component"/>
</dbReference>
<gene>
    <name evidence="2" type="ORF">P3X46_025497</name>
</gene>
<dbReference type="InterPro" id="IPR017451">
    <property type="entry name" value="F-box-assoc_interact_dom"/>
</dbReference>
<dbReference type="InterPro" id="IPR011043">
    <property type="entry name" value="Gal_Oxase/kelch_b-propeller"/>
</dbReference>
<dbReference type="SUPFAM" id="SSF81383">
    <property type="entry name" value="F-box domain"/>
    <property type="match status" value="1"/>
</dbReference>
<dbReference type="CDD" id="cd22157">
    <property type="entry name" value="F-box_AtFBW1-like"/>
    <property type="match status" value="1"/>
</dbReference>
<dbReference type="EMBL" id="JARPOI010000014">
    <property type="protein sequence ID" value="KAJ9160061.1"/>
    <property type="molecule type" value="Genomic_DNA"/>
</dbReference>
<feature type="domain" description="F-box" evidence="1">
    <location>
        <begin position="1"/>
        <end position="43"/>
    </location>
</feature>
<dbReference type="Proteomes" id="UP001174677">
    <property type="component" value="Chromosome 14"/>
</dbReference>
<evidence type="ECO:0000313" key="2">
    <source>
        <dbReference type="EMBL" id="KAJ9160061.1"/>
    </source>
</evidence>
<keyword evidence="3" id="KW-1185">Reference proteome</keyword>
<dbReference type="PANTHER" id="PTHR31672:SF13">
    <property type="entry name" value="F-BOX PROTEIN CPR30-LIKE"/>
    <property type="match status" value="1"/>
</dbReference>
<dbReference type="SMART" id="SM00256">
    <property type="entry name" value="FBOX"/>
    <property type="match status" value="1"/>
</dbReference>
<proteinExistence type="predicted"/>
<dbReference type="InterPro" id="IPR036047">
    <property type="entry name" value="F-box-like_dom_sf"/>
</dbReference>
<accession>A0ABQ9L6U7</accession>
<dbReference type="SUPFAM" id="SSF50965">
    <property type="entry name" value="Galactose oxidase, central domain"/>
    <property type="match status" value="1"/>
</dbReference>
<name>A0ABQ9L6U7_HEVBR</name>
<dbReference type="NCBIfam" id="TIGR01640">
    <property type="entry name" value="F_box_assoc_1"/>
    <property type="match status" value="1"/>
</dbReference>
<dbReference type="PROSITE" id="PS50181">
    <property type="entry name" value="FBOX"/>
    <property type="match status" value="1"/>
</dbReference>
<evidence type="ECO:0000259" key="1">
    <source>
        <dbReference type="PROSITE" id="PS50181"/>
    </source>
</evidence>
<protein>
    <recommendedName>
        <fullName evidence="1">F-box domain-containing protein</fullName>
    </recommendedName>
</protein>
<sequence>MPSIPQDLITEVLAKLPVKTLLRFKSVCKSWKSIITDPQFARLHSGPARLLIRSWDGVSYGEEYHSVDCDALGDNCAYDKAIVELRLPIKDGHWFPISGSCNGLICFGLPGKLYLWNPSTGDFKKLPKYNSGGLHCRLGYDKSINNYKVVVIVSTRAPLINQVEVLTLRTKTWRRVQDFNYYIDNPDAILVNGALHWEAYSDSTNGIISNLVAFDLAEETCSIVPKPAYQRTSNAHSWLGVLGGCLCLCDKIGSGIDAWIMKEYGVKESWMKLISVPSQVFKDRNLGTRCFRPILLSGDGVMVGILNNKFLVKCNLNNNSFQLIRKYVGVFYLIVVIVYEESLVSPR</sequence>
<dbReference type="Pfam" id="PF00646">
    <property type="entry name" value="F-box"/>
    <property type="match status" value="1"/>
</dbReference>
<reference evidence="2" key="1">
    <citation type="journal article" date="2023" name="Plant Biotechnol. J.">
        <title>Chromosome-level wild Hevea brasiliensis genome provides new tools for genomic-assisted breeding and valuable loci to elevate rubber yield.</title>
        <authorList>
            <person name="Cheng H."/>
            <person name="Song X."/>
            <person name="Hu Y."/>
            <person name="Wu T."/>
            <person name="Yang Q."/>
            <person name="An Z."/>
            <person name="Feng S."/>
            <person name="Deng Z."/>
            <person name="Wu W."/>
            <person name="Zeng X."/>
            <person name="Tu M."/>
            <person name="Wang X."/>
            <person name="Huang H."/>
        </authorList>
    </citation>
    <scope>NUCLEOTIDE SEQUENCE</scope>
    <source>
        <strain evidence="2">MT/VB/25A 57/8</strain>
    </source>
</reference>
<comment type="caution">
    <text evidence="2">The sequence shown here is derived from an EMBL/GenBank/DDBJ whole genome shotgun (WGS) entry which is preliminary data.</text>
</comment>
<dbReference type="PANTHER" id="PTHR31672">
    <property type="entry name" value="BNACNNG10540D PROTEIN"/>
    <property type="match status" value="1"/>
</dbReference>
<dbReference type="Gene3D" id="1.20.1280.50">
    <property type="match status" value="1"/>
</dbReference>
<evidence type="ECO:0000313" key="3">
    <source>
        <dbReference type="Proteomes" id="UP001174677"/>
    </source>
</evidence>
<dbReference type="InterPro" id="IPR001810">
    <property type="entry name" value="F-box_dom"/>
</dbReference>